<dbReference type="AlphaFoldDB" id="A0A6C2C530"/>
<gene>
    <name evidence="2" type="ORF">ESZ50_07425</name>
</gene>
<dbReference type="EMBL" id="SDGZ01000015">
    <property type="protein sequence ID" value="TYC49068.1"/>
    <property type="molecule type" value="Genomic_DNA"/>
</dbReference>
<keyword evidence="1" id="KW-1133">Transmembrane helix</keyword>
<accession>A0A6C2C530</accession>
<feature type="transmembrane region" description="Helical" evidence="1">
    <location>
        <begin position="133"/>
        <end position="158"/>
    </location>
</feature>
<proteinExistence type="predicted"/>
<feature type="transmembrane region" description="Helical" evidence="1">
    <location>
        <begin position="105"/>
        <end position="127"/>
    </location>
</feature>
<reference evidence="2 3" key="1">
    <citation type="submission" date="2019-01" db="EMBL/GenBank/DDBJ databases">
        <title>Weissella sp. nov., a novel lactic acid bacterium isolated from animal feces.</title>
        <authorList>
            <person name="Wang L.-T."/>
        </authorList>
    </citation>
    <scope>NUCLEOTIDE SEQUENCE [LARGE SCALE GENOMIC DNA]</scope>
    <source>
        <strain evidence="2 3">8H-2</strain>
    </source>
</reference>
<keyword evidence="1" id="KW-0472">Membrane</keyword>
<dbReference type="RefSeq" id="WP_148622930.1">
    <property type="nucleotide sequence ID" value="NZ_SDGZ01000015.1"/>
</dbReference>
<dbReference type="OrthoDB" id="2348435at2"/>
<feature type="transmembrane region" description="Helical" evidence="1">
    <location>
        <begin position="212"/>
        <end position="231"/>
    </location>
</feature>
<dbReference type="Proteomes" id="UP000371977">
    <property type="component" value="Unassembled WGS sequence"/>
</dbReference>
<keyword evidence="1" id="KW-0812">Transmembrane</keyword>
<feature type="transmembrane region" description="Helical" evidence="1">
    <location>
        <begin position="243"/>
        <end position="265"/>
    </location>
</feature>
<protein>
    <recommendedName>
        <fullName evidence="4">DUF443 family protein</fullName>
    </recommendedName>
</protein>
<evidence type="ECO:0000313" key="3">
    <source>
        <dbReference type="Proteomes" id="UP000371977"/>
    </source>
</evidence>
<evidence type="ECO:0008006" key="4">
    <source>
        <dbReference type="Google" id="ProtNLM"/>
    </source>
</evidence>
<organism evidence="2 3">
    <name type="scientific">Weissella muntiaci</name>
    <dbReference type="NCBI Taxonomy" id="2508881"/>
    <lineage>
        <taxon>Bacteria</taxon>
        <taxon>Bacillati</taxon>
        <taxon>Bacillota</taxon>
        <taxon>Bacilli</taxon>
        <taxon>Lactobacillales</taxon>
        <taxon>Lactobacillaceae</taxon>
        <taxon>Weissella</taxon>
    </lineage>
</organism>
<evidence type="ECO:0000313" key="2">
    <source>
        <dbReference type="EMBL" id="TYC49068.1"/>
    </source>
</evidence>
<evidence type="ECO:0000256" key="1">
    <source>
        <dbReference type="SAM" id="Phobius"/>
    </source>
</evidence>
<sequence length="294" mass="33758">MNKENLNFKGVLYGIRSDFSSKSVQWSTQYAWLHYDNSWYLVKYRTPDFWVRLFPFLMNFVNHEIWMVNEESLFSDTTFGVSKRDLQISREIEMSTKKTNGFGKVVGLGLSGIFVVALYSLSSYLFSSNDKPAYLTGLLIIFGVLVSALIFTYLMWVISKDFMWKRMEKNTQYRSTTTLLVGLERYKKGNRGTVTFKIEFNFSFIKAYADKLFGIFLGLFITAVMFLPGVADGYDPTIDSSAGKATSGVILFLSTMIFIVGGYFAPFSSDQRQKGYLRIKNINIFEISENGHQR</sequence>
<keyword evidence="3" id="KW-1185">Reference proteome</keyword>
<comment type="caution">
    <text evidence="2">The sequence shown here is derived from an EMBL/GenBank/DDBJ whole genome shotgun (WGS) entry which is preliminary data.</text>
</comment>
<name>A0A6C2C530_9LACO</name>